<reference evidence="4" key="1">
    <citation type="submission" date="2022-12" db="EMBL/GenBank/DDBJ databases">
        <title>Draft genome assemblies for two species of Escallonia (Escalloniales).</title>
        <authorList>
            <person name="Chanderbali A."/>
            <person name="Dervinis C."/>
            <person name="Anghel I."/>
            <person name="Soltis D."/>
            <person name="Soltis P."/>
            <person name="Zapata F."/>
        </authorList>
    </citation>
    <scope>NUCLEOTIDE SEQUENCE</scope>
    <source>
        <strain evidence="4">UCBG64.0493</strain>
        <tissue evidence="4">Leaf</tissue>
    </source>
</reference>
<keyword evidence="1" id="KW-0805">Transcription regulation</keyword>
<feature type="short sequence motif" description="VHIID" evidence="3">
    <location>
        <begin position="269"/>
        <end position="273"/>
    </location>
</feature>
<dbReference type="InterPro" id="IPR005202">
    <property type="entry name" value="TF_GRAS"/>
</dbReference>
<dbReference type="PROSITE" id="PS50985">
    <property type="entry name" value="GRAS"/>
    <property type="match status" value="1"/>
</dbReference>
<protein>
    <recommendedName>
        <fullName evidence="6">Nodulation signaling pathway 2-like protein</fullName>
    </recommendedName>
</protein>
<evidence type="ECO:0000256" key="3">
    <source>
        <dbReference type="PROSITE-ProRule" id="PRU01191"/>
    </source>
</evidence>
<sequence length="538" mass="60901">MMRSELLQPSWPLFNMMNSSFSSLDQAGFYGQNMDSYIYLDNEYSSSVTTPDGSSGISSDSYFPTMFSDEILQFPLIDDAMQVEFPLESIAQNMEDFEVISGSMVEDMCRWLDESDGMADFTPQLSIESEDIWSPGLGTKSSEASAIIPSDCPSLILPGDDMEFDSQLSLCHLLKAYAEAMEMRQRDLAEVIVGCINEKVSPLGETLERIAFNLFQHMGNQGAYLKQESSKNFESAFHVFYQSFPFGKFAHFAANTAILEAIPDHVTTVHIVDFDKGEGVQWPTLIEAIGRRNKALRLTFIKSEESESGFAPSQWMSEETQRRLYDHATFAGLNLKVEETRLGDFVRQIEESTKREGEREWLAFNCMTGLPHMGRTRNRSYVMEFLRVAKELLANSTTKRGLVIFADGEEGDRMTSCSAYSSFFEGCLRHYQALCESMECNFPLHLAEARIAMETLFVAPYVSPVSWLQKWEEIRESLGFQAGDALQGLRMSKESFLDAKEMVQEGETSYKVKIEGQDENEMVLEWRGTPLVRVSAWA</sequence>
<name>A0AA88WKJ9_9ASTE</name>
<keyword evidence="5" id="KW-1185">Reference proteome</keyword>
<gene>
    <name evidence="4" type="ORF">RJ639_037492</name>
</gene>
<dbReference type="EMBL" id="JAVXUP010000378">
    <property type="protein sequence ID" value="KAK3029471.1"/>
    <property type="molecule type" value="Genomic_DNA"/>
</dbReference>
<evidence type="ECO:0000256" key="1">
    <source>
        <dbReference type="ARBA" id="ARBA00023015"/>
    </source>
</evidence>
<dbReference type="PANTHER" id="PTHR31636">
    <property type="entry name" value="OSJNBA0084A10.13 PROTEIN-RELATED"/>
    <property type="match status" value="1"/>
</dbReference>
<keyword evidence="2" id="KW-0804">Transcription</keyword>
<dbReference type="Pfam" id="PF03514">
    <property type="entry name" value="GRAS"/>
    <property type="match status" value="1"/>
</dbReference>
<accession>A0AA88WKJ9</accession>
<dbReference type="Proteomes" id="UP001188597">
    <property type="component" value="Unassembled WGS sequence"/>
</dbReference>
<proteinExistence type="inferred from homology"/>
<evidence type="ECO:0000313" key="5">
    <source>
        <dbReference type="Proteomes" id="UP001188597"/>
    </source>
</evidence>
<evidence type="ECO:0008006" key="6">
    <source>
        <dbReference type="Google" id="ProtNLM"/>
    </source>
</evidence>
<evidence type="ECO:0000313" key="4">
    <source>
        <dbReference type="EMBL" id="KAK3029471.1"/>
    </source>
</evidence>
<dbReference type="AlphaFoldDB" id="A0AA88WKJ9"/>
<organism evidence="4 5">
    <name type="scientific">Escallonia herrerae</name>
    <dbReference type="NCBI Taxonomy" id="1293975"/>
    <lineage>
        <taxon>Eukaryota</taxon>
        <taxon>Viridiplantae</taxon>
        <taxon>Streptophyta</taxon>
        <taxon>Embryophyta</taxon>
        <taxon>Tracheophyta</taxon>
        <taxon>Spermatophyta</taxon>
        <taxon>Magnoliopsida</taxon>
        <taxon>eudicotyledons</taxon>
        <taxon>Gunneridae</taxon>
        <taxon>Pentapetalae</taxon>
        <taxon>asterids</taxon>
        <taxon>campanulids</taxon>
        <taxon>Escalloniales</taxon>
        <taxon>Escalloniaceae</taxon>
        <taxon>Escallonia</taxon>
    </lineage>
</organism>
<comment type="caution">
    <text evidence="3">Lacks conserved residue(s) required for the propagation of feature annotation.</text>
</comment>
<comment type="caution">
    <text evidence="4">The sequence shown here is derived from an EMBL/GenBank/DDBJ whole genome shotgun (WGS) entry which is preliminary data.</text>
</comment>
<comment type="similarity">
    <text evidence="3">Belongs to the GRAS family.</text>
</comment>
<evidence type="ECO:0000256" key="2">
    <source>
        <dbReference type="ARBA" id="ARBA00023163"/>
    </source>
</evidence>
<feature type="region of interest" description="SAW" evidence="3">
    <location>
        <begin position="466"/>
        <end position="538"/>
    </location>
</feature>